<sequence>MHILQPLDMALFRTFKMAWQKSFQAFCQKCGTACGLSPLDVNAVDFRKVFNRLKTSSSETISNLETTEENIKNIEGLTFLESLIDKTKLESFKNHGSSNWTGPEEDKSLFDVWYSATNNKKNDQIVDFPEDVSKDDETMENDNVDLLLGLTFDIHENLIQDLNAAEQLTASFLTPELPVVIVTNGVCDGA</sequence>
<reference evidence="1 2" key="1">
    <citation type="journal article" date="2021" name="J. Hered.">
        <title>A chromosome-level genome assembly of the parasitoid wasp, Cotesia glomerata (Hymenoptera: Braconidae).</title>
        <authorList>
            <person name="Pinto B.J."/>
            <person name="Weis J.J."/>
            <person name="Gamble T."/>
            <person name="Ode P.J."/>
            <person name="Paul R."/>
            <person name="Zaspel J.M."/>
        </authorList>
    </citation>
    <scope>NUCLEOTIDE SEQUENCE [LARGE SCALE GENOMIC DNA]</scope>
    <source>
        <strain evidence="1">CgM1</strain>
    </source>
</reference>
<gene>
    <name evidence="1" type="ORF">KQX54_014715</name>
</gene>
<accession>A0AAV7I1E8</accession>
<protein>
    <submittedName>
        <fullName evidence="1">Uncharacterized protein</fullName>
    </submittedName>
</protein>
<keyword evidence="2" id="KW-1185">Reference proteome</keyword>
<proteinExistence type="predicted"/>
<comment type="caution">
    <text evidence="1">The sequence shown here is derived from an EMBL/GenBank/DDBJ whole genome shotgun (WGS) entry which is preliminary data.</text>
</comment>
<dbReference type="Proteomes" id="UP000826195">
    <property type="component" value="Unassembled WGS sequence"/>
</dbReference>
<dbReference type="AlphaFoldDB" id="A0AAV7I1E8"/>
<organism evidence="1 2">
    <name type="scientific">Cotesia glomerata</name>
    <name type="common">Lepidopteran parasitic wasp</name>
    <name type="synonym">Apanteles glomeratus</name>
    <dbReference type="NCBI Taxonomy" id="32391"/>
    <lineage>
        <taxon>Eukaryota</taxon>
        <taxon>Metazoa</taxon>
        <taxon>Ecdysozoa</taxon>
        <taxon>Arthropoda</taxon>
        <taxon>Hexapoda</taxon>
        <taxon>Insecta</taxon>
        <taxon>Pterygota</taxon>
        <taxon>Neoptera</taxon>
        <taxon>Endopterygota</taxon>
        <taxon>Hymenoptera</taxon>
        <taxon>Apocrita</taxon>
        <taxon>Ichneumonoidea</taxon>
        <taxon>Braconidae</taxon>
        <taxon>Microgastrinae</taxon>
        <taxon>Cotesia</taxon>
    </lineage>
</organism>
<name>A0AAV7I1E8_COTGL</name>
<dbReference type="EMBL" id="JAHXZJ010002609">
    <property type="protein sequence ID" value="KAH0540221.1"/>
    <property type="molecule type" value="Genomic_DNA"/>
</dbReference>
<evidence type="ECO:0000313" key="1">
    <source>
        <dbReference type="EMBL" id="KAH0540221.1"/>
    </source>
</evidence>
<evidence type="ECO:0000313" key="2">
    <source>
        <dbReference type="Proteomes" id="UP000826195"/>
    </source>
</evidence>